<accession>A0ABX8A4S0</accession>
<sequence>MTSQLKDVILTIDEGTSGTRAATVSADGDVSCLEYLPLEVDTPRPGVVEQDANAILDKTVAACRATIAQASQAGLRIVAMAIATQRATAVLWDKNTGRALVPAMVWQDTRYVGELNKLAPVWDSILAKQVGRAGGVRSPYLWAARHIRETAEVAQAFAEKRLGFGTIDTWLLWHLTLDRVYVTTPTNATSAGAYILAEHRYQRDWLDALAFPQELLPELRSDADDLGRTNADVLGIDVPILASMGDQHAGAIGLGCLDRGQAMCIHGTGSFVDLIIGSEQPAKAGLFAGTTTMVARRRNNQSQFAVETFAATTGSALDWVCEKLHWFGNATEISRLAAEVQSSGGVTFIPALTGLRTPDMQPNARASLTGISMASTRPEVAYAILEGIAHSVASCLESDRDVSGVDIAELIVGGGLSASDPLLQMQADLIGVPIRRKPNTARATLRGAAYLAGSRGLFWDDIPRSTAFAAEEQVFEPKMQADMRNERRALWHARIKSELDHANVFAAHETDR</sequence>
<dbReference type="InterPro" id="IPR018485">
    <property type="entry name" value="FGGY_C"/>
</dbReference>
<dbReference type="Pfam" id="PF00370">
    <property type="entry name" value="FGGY_N"/>
    <property type="match status" value="1"/>
</dbReference>
<evidence type="ECO:0000313" key="10">
    <source>
        <dbReference type="EMBL" id="QUS38693.1"/>
    </source>
</evidence>
<gene>
    <name evidence="10" type="ORF">RPMA_07480</name>
</gene>
<feature type="domain" description="Carbohydrate kinase FGGY C-terminal" evidence="9">
    <location>
        <begin position="262"/>
        <end position="453"/>
    </location>
</feature>
<dbReference type="SUPFAM" id="SSF53067">
    <property type="entry name" value="Actin-like ATPase domain"/>
    <property type="match status" value="2"/>
</dbReference>
<dbReference type="RefSeq" id="WP_211912230.1">
    <property type="nucleotide sequence ID" value="NZ_CP036498.1"/>
</dbReference>
<dbReference type="EMBL" id="CP036498">
    <property type="protein sequence ID" value="QUS38693.1"/>
    <property type="molecule type" value="Genomic_DNA"/>
</dbReference>
<comment type="similarity">
    <text evidence="1 7">Belongs to the FGGY kinase family.</text>
</comment>
<keyword evidence="2 7" id="KW-0808">Transferase</keyword>
<dbReference type="GO" id="GO:0016301">
    <property type="term" value="F:kinase activity"/>
    <property type="evidence" value="ECO:0007669"/>
    <property type="project" value="UniProtKB-KW"/>
</dbReference>
<dbReference type="InterPro" id="IPR043129">
    <property type="entry name" value="ATPase_NBD"/>
</dbReference>
<dbReference type="PROSITE" id="PS00445">
    <property type="entry name" value="FGGY_KINASES_2"/>
    <property type="match status" value="1"/>
</dbReference>
<evidence type="ECO:0000256" key="7">
    <source>
        <dbReference type="RuleBase" id="RU003733"/>
    </source>
</evidence>
<evidence type="ECO:0000313" key="11">
    <source>
        <dbReference type="Proteomes" id="UP000682843"/>
    </source>
</evidence>
<keyword evidence="11" id="KW-1185">Reference proteome</keyword>
<proteinExistence type="inferred from homology"/>
<dbReference type="InterPro" id="IPR018483">
    <property type="entry name" value="Carb_kinase_FGGY_CS"/>
</dbReference>
<feature type="domain" description="Carbohydrate kinase FGGY N-terminal" evidence="8">
    <location>
        <begin position="8"/>
        <end position="253"/>
    </location>
</feature>
<keyword evidence="4 7" id="KW-0418">Kinase</keyword>
<keyword evidence="3" id="KW-0547">Nucleotide-binding</keyword>
<name>A0ABX8A4S0_9BRAD</name>
<evidence type="ECO:0000256" key="1">
    <source>
        <dbReference type="ARBA" id="ARBA00009156"/>
    </source>
</evidence>
<dbReference type="Pfam" id="PF02782">
    <property type="entry name" value="FGGY_C"/>
    <property type="match status" value="1"/>
</dbReference>
<evidence type="ECO:0000256" key="5">
    <source>
        <dbReference type="ARBA" id="ARBA00022840"/>
    </source>
</evidence>
<dbReference type="PANTHER" id="PTHR10196:SF69">
    <property type="entry name" value="GLYCEROL KINASE"/>
    <property type="match status" value="1"/>
</dbReference>
<dbReference type="InterPro" id="IPR018484">
    <property type="entry name" value="FGGY_N"/>
</dbReference>
<evidence type="ECO:0000259" key="8">
    <source>
        <dbReference type="Pfam" id="PF00370"/>
    </source>
</evidence>
<evidence type="ECO:0000256" key="6">
    <source>
        <dbReference type="ARBA" id="ARBA00043149"/>
    </source>
</evidence>
<protein>
    <recommendedName>
        <fullName evidence="6">ATP:glycerol 3-phosphotransferase</fullName>
    </recommendedName>
</protein>
<reference evidence="10 11" key="1">
    <citation type="submission" date="2019-02" db="EMBL/GenBank/DDBJ databases">
        <title>Emended description of the genus Rhodopseudomonas and description of Rhodopseudomonas albus sp. nov., a non-phototrophic, heavy-metal-tolerant bacterium isolated from garden soil.</title>
        <authorList>
            <person name="Bao Z."/>
            <person name="Cao W.W."/>
            <person name="Sato Y."/>
            <person name="Nishizawa T."/>
            <person name="Zhao J."/>
            <person name="Guo Y."/>
            <person name="Ohta H."/>
        </authorList>
    </citation>
    <scope>NUCLEOTIDE SEQUENCE [LARGE SCALE GENOMIC DNA]</scope>
    <source>
        <strain evidence="10 11">SK50-23</strain>
    </source>
</reference>
<evidence type="ECO:0000256" key="3">
    <source>
        <dbReference type="ARBA" id="ARBA00022741"/>
    </source>
</evidence>
<keyword evidence="5" id="KW-0067">ATP-binding</keyword>
<evidence type="ECO:0000259" key="9">
    <source>
        <dbReference type="Pfam" id="PF02782"/>
    </source>
</evidence>
<dbReference type="InterPro" id="IPR000577">
    <property type="entry name" value="Carb_kinase_FGGY"/>
</dbReference>
<organism evidence="10 11">
    <name type="scientific">Tardiphaga alba</name>
    <dbReference type="NCBI Taxonomy" id="340268"/>
    <lineage>
        <taxon>Bacteria</taxon>
        <taxon>Pseudomonadati</taxon>
        <taxon>Pseudomonadota</taxon>
        <taxon>Alphaproteobacteria</taxon>
        <taxon>Hyphomicrobiales</taxon>
        <taxon>Nitrobacteraceae</taxon>
        <taxon>Tardiphaga</taxon>
    </lineage>
</organism>
<dbReference type="Gene3D" id="3.30.420.40">
    <property type="match status" value="2"/>
</dbReference>
<dbReference type="PIRSF" id="PIRSF000538">
    <property type="entry name" value="GlpK"/>
    <property type="match status" value="1"/>
</dbReference>
<evidence type="ECO:0000256" key="4">
    <source>
        <dbReference type="ARBA" id="ARBA00022777"/>
    </source>
</evidence>
<dbReference type="PANTHER" id="PTHR10196">
    <property type="entry name" value="SUGAR KINASE"/>
    <property type="match status" value="1"/>
</dbReference>
<evidence type="ECO:0000256" key="2">
    <source>
        <dbReference type="ARBA" id="ARBA00022679"/>
    </source>
</evidence>
<dbReference type="Proteomes" id="UP000682843">
    <property type="component" value="Chromosome"/>
</dbReference>